<organism evidence="2 3">
    <name type="scientific">Drechmeria coniospora</name>
    <name type="common">Nematophagous fungus</name>
    <name type="synonym">Meria coniospora</name>
    <dbReference type="NCBI Taxonomy" id="98403"/>
    <lineage>
        <taxon>Eukaryota</taxon>
        <taxon>Fungi</taxon>
        <taxon>Dikarya</taxon>
        <taxon>Ascomycota</taxon>
        <taxon>Pezizomycotina</taxon>
        <taxon>Sordariomycetes</taxon>
        <taxon>Hypocreomycetidae</taxon>
        <taxon>Hypocreales</taxon>
        <taxon>Ophiocordycipitaceae</taxon>
        <taxon>Drechmeria</taxon>
    </lineage>
</organism>
<evidence type="ECO:0000256" key="1">
    <source>
        <dbReference type="SAM" id="MobiDB-lite"/>
    </source>
</evidence>
<reference evidence="2 3" key="1">
    <citation type="journal article" date="2016" name="Sci. Rep.">
        <title>Insights into Adaptations to a Near-Obligate Nematode Endoparasitic Lifestyle from the Finished Genome of Drechmeria coniospora.</title>
        <authorList>
            <person name="Zhang L."/>
            <person name="Zhou Z."/>
            <person name="Guo Q."/>
            <person name="Fokkens L."/>
            <person name="Miskei M."/>
            <person name="Pocsi I."/>
            <person name="Zhang W."/>
            <person name="Chen M."/>
            <person name="Wang L."/>
            <person name="Sun Y."/>
            <person name="Donzelli B.G."/>
            <person name="Gibson D.M."/>
            <person name="Nelson D.R."/>
            <person name="Luo J.G."/>
            <person name="Rep M."/>
            <person name="Liu H."/>
            <person name="Yang S."/>
            <person name="Wang J."/>
            <person name="Krasnoff S.B."/>
            <person name="Xu Y."/>
            <person name="Molnar I."/>
            <person name="Lin M."/>
        </authorList>
    </citation>
    <scope>NUCLEOTIDE SEQUENCE [LARGE SCALE GENOMIC DNA]</scope>
    <source>
        <strain evidence="2 3">ARSEF 6962</strain>
    </source>
</reference>
<sequence length="124" mass="14334">MDDEDGGILNIQLSESDDESKVDRTRQTEPEFQVVKRGYHTKVENGNIHKQICLPLGPGANKQHIQEVLHAVEELYYFRRFADALDFIKTLQNDGSMRALDSDTCKLLQVYEERCRRKLHAESV</sequence>
<feature type="region of interest" description="Disordered" evidence="1">
    <location>
        <begin position="1"/>
        <end position="28"/>
    </location>
</feature>
<dbReference type="RefSeq" id="XP_040659865.1">
    <property type="nucleotide sequence ID" value="XM_040798982.1"/>
</dbReference>
<proteinExistence type="predicted"/>
<dbReference type="InParanoid" id="A0A151GTX7"/>
<protein>
    <submittedName>
        <fullName evidence="2">Uncharacterized protein</fullName>
    </submittedName>
</protein>
<name>A0A151GTX7_DRECN</name>
<evidence type="ECO:0000313" key="2">
    <source>
        <dbReference type="EMBL" id="KYK60513.1"/>
    </source>
</evidence>
<feature type="compositionally biased region" description="Basic and acidic residues" evidence="1">
    <location>
        <begin position="19"/>
        <end position="28"/>
    </location>
</feature>
<keyword evidence="3" id="KW-1185">Reference proteome</keyword>
<dbReference type="EMBL" id="LAYC01000001">
    <property type="protein sequence ID" value="KYK60513.1"/>
    <property type="molecule type" value="Genomic_DNA"/>
</dbReference>
<comment type="caution">
    <text evidence="2">The sequence shown here is derived from an EMBL/GenBank/DDBJ whole genome shotgun (WGS) entry which is preliminary data.</text>
</comment>
<gene>
    <name evidence="2" type="ORF">DCS_01650</name>
</gene>
<accession>A0A151GTX7</accession>
<dbReference type="AlphaFoldDB" id="A0A151GTX7"/>
<dbReference type="Proteomes" id="UP000076580">
    <property type="component" value="Chromosome 01"/>
</dbReference>
<dbReference type="GeneID" id="63714293"/>
<evidence type="ECO:0000313" key="3">
    <source>
        <dbReference type="Proteomes" id="UP000076580"/>
    </source>
</evidence>
<dbReference type="OrthoDB" id="3938544at2759"/>